<gene>
    <name evidence="4" type="ORF">ACKI1S_29365</name>
</gene>
<dbReference type="EMBL" id="JBJVNE010000015">
    <property type="protein sequence ID" value="MFM9650246.1"/>
    <property type="molecule type" value="Genomic_DNA"/>
</dbReference>
<comment type="caution">
    <text evidence="4">The sequence shown here is derived from an EMBL/GenBank/DDBJ whole genome shotgun (WGS) entry which is preliminary data.</text>
</comment>
<proteinExistence type="predicted"/>
<dbReference type="Pfam" id="PF14016">
    <property type="entry name" value="DUF4232"/>
    <property type="match status" value="1"/>
</dbReference>
<feature type="compositionally biased region" description="Polar residues" evidence="1">
    <location>
        <begin position="77"/>
        <end position="87"/>
    </location>
</feature>
<feature type="compositionally biased region" description="Gly residues" evidence="1">
    <location>
        <begin position="89"/>
        <end position="99"/>
    </location>
</feature>
<sequence>MKSAVCNNRQTSAWPRSWKSCAVGAAAVAAMLASTACEPSETDGAGSTASDRPSATSTTSATGSAEPSAAGSADSATPGTTGSATPKGNSGGTGGGSGGTVPACTAEDLSFGTTLEDGKGEVPKHLLITVTNAGDKKCNVYHYPHIFLGDYADARYPMDVYEDSDPKSGPVSLAPGDEAYAAMLASSVPMDQYETNAITLLLHGRDLGSDGSEPIGVDLPRVVAFDDGARVTYWTTASGYALDFIMSS</sequence>
<keyword evidence="2" id="KW-0732">Signal</keyword>
<reference evidence="4 5" key="1">
    <citation type="submission" date="2024-12" db="EMBL/GenBank/DDBJ databases">
        <title>Forecasting of Potato common scab and diversities of Pathogenic streptomyces spp. in china.</title>
        <authorList>
            <person name="Handique U."/>
            <person name="Wu J."/>
        </authorList>
    </citation>
    <scope>NUCLEOTIDE SEQUENCE [LARGE SCALE GENOMIC DNA]</scope>
    <source>
        <strain evidence="4 5">ZRIMU1585</strain>
    </source>
</reference>
<feature type="domain" description="DUF4232" evidence="3">
    <location>
        <begin position="104"/>
        <end position="194"/>
    </location>
</feature>
<dbReference type="InterPro" id="IPR025326">
    <property type="entry name" value="DUF4232"/>
</dbReference>
<name>A0ABW9IQN3_STRGJ</name>
<feature type="signal peptide" evidence="2">
    <location>
        <begin position="1"/>
        <end position="36"/>
    </location>
</feature>
<evidence type="ECO:0000259" key="3">
    <source>
        <dbReference type="Pfam" id="PF14016"/>
    </source>
</evidence>
<organism evidence="4 5">
    <name type="scientific">Streptomyces galilaeus</name>
    <dbReference type="NCBI Taxonomy" id="33899"/>
    <lineage>
        <taxon>Bacteria</taxon>
        <taxon>Bacillati</taxon>
        <taxon>Actinomycetota</taxon>
        <taxon>Actinomycetes</taxon>
        <taxon>Kitasatosporales</taxon>
        <taxon>Streptomycetaceae</taxon>
        <taxon>Streptomyces</taxon>
    </lineage>
</organism>
<evidence type="ECO:0000256" key="1">
    <source>
        <dbReference type="SAM" id="MobiDB-lite"/>
    </source>
</evidence>
<feature type="chain" id="PRO_5046993004" evidence="2">
    <location>
        <begin position="37"/>
        <end position="248"/>
    </location>
</feature>
<evidence type="ECO:0000313" key="4">
    <source>
        <dbReference type="EMBL" id="MFM9650246.1"/>
    </source>
</evidence>
<feature type="compositionally biased region" description="Low complexity" evidence="1">
    <location>
        <begin position="47"/>
        <end position="76"/>
    </location>
</feature>
<feature type="region of interest" description="Disordered" evidence="1">
    <location>
        <begin position="38"/>
        <end position="101"/>
    </location>
</feature>
<keyword evidence="5" id="KW-1185">Reference proteome</keyword>
<protein>
    <submittedName>
        <fullName evidence="4">DUF4232 domain-containing protein</fullName>
    </submittedName>
</protein>
<dbReference type="Proteomes" id="UP001631993">
    <property type="component" value="Unassembled WGS sequence"/>
</dbReference>
<evidence type="ECO:0000313" key="5">
    <source>
        <dbReference type="Proteomes" id="UP001631993"/>
    </source>
</evidence>
<accession>A0ABW9IQN3</accession>
<dbReference type="RefSeq" id="WP_369277067.1">
    <property type="nucleotide sequence ID" value="NZ_JBJVMW010000039.1"/>
</dbReference>
<evidence type="ECO:0000256" key="2">
    <source>
        <dbReference type="SAM" id="SignalP"/>
    </source>
</evidence>